<dbReference type="Gene3D" id="2.60.40.2700">
    <property type="match status" value="1"/>
</dbReference>
<dbReference type="AlphaFoldDB" id="A0A6P0HGI7"/>
<organism evidence="2 3">
    <name type="scientific">Nocardioides zeae</name>
    <dbReference type="NCBI Taxonomy" id="1457234"/>
    <lineage>
        <taxon>Bacteria</taxon>
        <taxon>Bacillati</taxon>
        <taxon>Actinomycetota</taxon>
        <taxon>Actinomycetes</taxon>
        <taxon>Propionibacteriales</taxon>
        <taxon>Nocardioidaceae</taxon>
        <taxon>Nocardioides</taxon>
    </lineage>
</organism>
<feature type="chain" id="PRO_5026922927" description="Ig-like domain repeat protein" evidence="1">
    <location>
        <begin position="34"/>
        <end position="361"/>
    </location>
</feature>
<dbReference type="RefSeq" id="WP_163771182.1">
    <property type="nucleotide sequence ID" value="NZ_JAAGXA010000003.1"/>
</dbReference>
<evidence type="ECO:0000256" key="1">
    <source>
        <dbReference type="SAM" id="SignalP"/>
    </source>
</evidence>
<name>A0A6P0HGI7_9ACTN</name>
<dbReference type="InterPro" id="IPR006311">
    <property type="entry name" value="TAT_signal"/>
</dbReference>
<feature type="signal peptide" evidence="1">
    <location>
        <begin position="1"/>
        <end position="33"/>
    </location>
</feature>
<sequence length="361" mass="38170">MRTVLNRRRASALVSAVVVTGGLALAAPAPAQAASGLSVVGVQSFYYAGDTVFDTERGLTVVNWNDATPDTSHTYRLKLDPTGKTSTFDPRSLSEDVDGPWDGFYTDYTIGRHMQPGGTYQMVLEEWDGNRLVESSPTFDYTFTEVQAPSAMTVGTSLVGGRQAVVAGRSTSIGFTGQWEAGTRYRTIVGVEGATAAKDFVLCQASDCVDAGLGTVGDSATPVTSFTAPSSLVGTTLRIQVTGVKDGRLRSTFDVEYPVVADPDMRTVPGGWIVSPGKKSGVVQTGKTVGVSAPVLTATAKQEGVKTYYQWFADGKKIPGATTSTYVIHRSLKGRNLTLGIQFSAPGYKPLTGGFGFGKVR</sequence>
<comment type="caution">
    <text evidence="2">The sequence shown here is derived from an EMBL/GenBank/DDBJ whole genome shotgun (WGS) entry which is preliminary data.</text>
</comment>
<evidence type="ECO:0008006" key="4">
    <source>
        <dbReference type="Google" id="ProtNLM"/>
    </source>
</evidence>
<keyword evidence="3" id="KW-1185">Reference proteome</keyword>
<gene>
    <name evidence="2" type="ORF">G3T38_05960</name>
</gene>
<proteinExistence type="predicted"/>
<reference evidence="2 3" key="1">
    <citation type="journal article" date="2014" name="Int. J. Syst. Evol. Microbiol.">
        <title>Nocardioides zeae sp. nov., isolated from the stem of Zea mays.</title>
        <authorList>
            <person name="Glaeser S.P."/>
            <person name="McInroy J.A."/>
            <person name="Busse H.J."/>
            <person name="Kampfer P."/>
        </authorList>
    </citation>
    <scope>NUCLEOTIDE SEQUENCE [LARGE SCALE GENOMIC DNA]</scope>
    <source>
        <strain evidence="2 3">JCM 30728</strain>
    </source>
</reference>
<dbReference type="EMBL" id="JAAGXA010000003">
    <property type="protein sequence ID" value="NEN77819.1"/>
    <property type="molecule type" value="Genomic_DNA"/>
</dbReference>
<protein>
    <recommendedName>
        <fullName evidence="4">Ig-like domain repeat protein</fullName>
    </recommendedName>
</protein>
<evidence type="ECO:0000313" key="2">
    <source>
        <dbReference type="EMBL" id="NEN77819.1"/>
    </source>
</evidence>
<dbReference type="PROSITE" id="PS51318">
    <property type="entry name" value="TAT"/>
    <property type="match status" value="1"/>
</dbReference>
<keyword evidence="1" id="KW-0732">Signal</keyword>
<dbReference type="Proteomes" id="UP000468687">
    <property type="component" value="Unassembled WGS sequence"/>
</dbReference>
<evidence type="ECO:0000313" key="3">
    <source>
        <dbReference type="Proteomes" id="UP000468687"/>
    </source>
</evidence>
<accession>A0A6P0HGI7</accession>